<evidence type="ECO:0000313" key="3">
    <source>
        <dbReference type="Proteomes" id="UP000617041"/>
    </source>
</evidence>
<keyword evidence="1" id="KW-0472">Membrane</keyword>
<comment type="caution">
    <text evidence="2">The sequence shown here is derived from an EMBL/GenBank/DDBJ whole genome shotgun (WGS) entry which is preliminary data.</text>
</comment>
<proteinExistence type="predicted"/>
<evidence type="ECO:0000256" key="1">
    <source>
        <dbReference type="SAM" id="Phobius"/>
    </source>
</evidence>
<name>A0A934UR90_9BURK</name>
<evidence type="ECO:0000313" key="2">
    <source>
        <dbReference type="EMBL" id="MBK0393489.1"/>
    </source>
</evidence>
<dbReference type="InterPro" id="IPR046027">
    <property type="entry name" value="DUF5985"/>
</dbReference>
<feature type="transmembrane region" description="Helical" evidence="1">
    <location>
        <begin position="61"/>
        <end position="78"/>
    </location>
</feature>
<feature type="transmembrane region" description="Helical" evidence="1">
    <location>
        <begin position="31"/>
        <end position="55"/>
    </location>
</feature>
<reference evidence="2" key="1">
    <citation type="submission" date="2020-12" db="EMBL/GenBank/DDBJ databases">
        <title>Ramlibacter sp. nov., isolated from a freshwater alga, Cryptomonas.</title>
        <authorList>
            <person name="Kim H.M."/>
            <person name="Jeon C.O."/>
        </authorList>
    </citation>
    <scope>NUCLEOTIDE SEQUENCE</scope>
    <source>
        <strain evidence="2">CrO1</strain>
    </source>
</reference>
<keyword evidence="1" id="KW-1133">Transmembrane helix</keyword>
<dbReference type="EMBL" id="JAEDAO010000001">
    <property type="protein sequence ID" value="MBK0393489.1"/>
    <property type="molecule type" value="Genomic_DNA"/>
</dbReference>
<gene>
    <name evidence="2" type="ORF">I8E28_12885</name>
</gene>
<keyword evidence="1" id="KW-0812">Transmembrane</keyword>
<accession>A0A934UR90</accession>
<dbReference type="Pfam" id="PF19447">
    <property type="entry name" value="DUF5985"/>
    <property type="match status" value="1"/>
</dbReference>
<sequence length="85" mass="10059">MEDVLAGAIAAGWLVAGLYFFRFWRRTRDRFFLLFAISFWIESADRVALALVPFASENEPLFYVPRLMAYGLILLAIWRKNRERR</sequence>
<organism evidence="2 3">
    <name type="scientific">Ramlibacter algicola</name>
    <dbReference type="NCBI Taxonomy" id="2795217"/>
    <lineage>
        <taxon>Bacteria</taxon>
        <taxon>Pseudomonadati</taxon>
        <taxon>Pseudomonadota</taxon>
        <taxon>Betaproteobacteria</taxon>
        <taxon>Burkholderiales</taxon>
        <taxon>Comamonadaceae</taxon>
        <taxon>Ramlibacter</taxon>
    </lineage>
</organism>
<dbReference type="RefSeq" id="WP_200788454.1">
    <property type="nucleotide sequence ID" value="NZ_JAEDAO010000001.1"/>
</dbReference>
<protein>
    <submittedName>
        <fullName evidence="2">Uncharacterized protein</fullName>
    </submittedName>
</protein>
<dbReference type="Proteomes" id="UP000617041">
    <property type="component" value="Unassembled WGS sequence"/>
</dbReference>
<dbReference type="AlphaFoldDB" id="A0A934UR90"/>
<feature type="transmembrane region" description="Helical" evidence="1">
    <location>
        <begin position="6"/>
        <end position="24"/>
    </location>
</feature>
<keyword evidence="3" id="KW-1185">Reference proteome</keyword>